<evidence type="ECO:0000313" key="2">
    <source>
        <dbReference type="Proteomes" id="UP000623681"/>
    </source>
</evidence>
<reference evidence="1" key="1">
    <citation type="submission" date="2021-01" db="EMBL/GenBank/DDBJ databases">
        <title>Genome public.</title>
        <authorList>
            <person name="Liu C."/>
            <person name="Sun Q."/>
        </authorList>
    </citation>
    <scope>NUCLEOTIDE SEQUENCE</scope>
    <source>
        <strain evidence="1">YIM B02565</strain>
    </source>
</reference>
<organism evidence="1 2">
    <name type="scientific">Clostridium paridis</name>
    <dbReference type="NCBI Taxonomy" id="2803863"/>
    <lineage>
        <taxon>Bacteria</taxon>
        <taxon>Bacillati</taxon>
        <taxon>Bacillota</taxon>
        <taxon>Clostridia</taxon>
        <taxon>Eubacteriales</taxon>
        <taxon>Clostridiaceae</taxon>
        <taxon>Clostridium</taxon>
    </lineage>
</organism>
<gene>
    <name evidence="1" type="ORF">JK634_09825</name>
</gene>
<comment type="caution">
    <text evidence="1">The sequence shown here is derived from an EMBL/GenBank/DDBJ whole genome shotgun (WGS) entry which is preliminary data.</text>
</comment>
<sequence length="99" mass="11418">MKRWFLLIEGVLCGTYKDQEEAKKDYKRAKECYPYDDQLVELAEVVDSTATNKTINVNTVKGFNETLAKLKVLVVYNRPTIAVNKRRRVEKDSNSDSLT</sequence>
<dbReference type="EMBL" id="JAESWA010000022">
    <property type="protein sequence ID" value="MBL4932102.1"/>
    <property type="molecule type" value="Genomic_DNA"/>
</dbReference>
<accession>A0A937FH04</accession>
<proteinExistence type="predicted"/>
<protein>
    <submittedName>
        <fullName evidence="1">Uncharacterized protein</fullName>
    </submittedName>
</protein>
<evidence type="ECO:0000313" key="1">
    <source>
        <dbReference type="EMBL" id="MBL4932102.1"/>
    </source>
</evidence>
<dbReference type="RefSeq" id="WP_202767478.1">
    <property type="nucleotide sequence ID" value="NZ_JAESWA010000022.1"/>
</dbReference>
<dbReference type="AlphaFoldDB" id="A0A937FH04"/>
<name>A0A937FH04_9CLOT</name>
<keyword evidence="2" id="KW-1185">Reference proteome</keyword>
<dbReference type="Proteomes" id="UP000623681">
    <property type="component" value="Unassembled WGS sequence"/>
</dbReference>